<dbReference type="OrthoDB" id="4068794at2759"/>
<dbReference type="AlphaFoldDB" id="A0A9P7BA72"/>
<feature type="compositionally biased region" description="Basic and acidic residues" evidence="1">
    <location>
        <begin position="170"/>
        <end position="180"/>
    </location>
</feature>
<organism evidence="2 3">
    <name type="scientific">Maudiozyma exigua</name>
    <name type="common">Yeast</name>
    <name type="synonym">Kazachstania exigua</name>
    <dbReference type="NCBI Taxonomy" id="34358"/>
    <lineage>
        <taxon>Eukaryota</taxon>
        <taxon>Fungi</taxon>
        <taxon>Dikarya</taxon>
        <taxon>Ascomycota</taxon>
        <taxon>Saccharomycotina</taxon>
        <taxon>Saccharomycetes</taxon>
        <taxon>Saccharomycetales</taxon>
        <taxon>Saccharomycetaceae</taxon>
        <taxon>Maudiozyma</taxon>
    </lineage>
</organism>
<evidence type="ECO:0000313" key="3">
    <source>
        <dbReference type="Proteomes" id="UP000750334"/>
    </source>
</evidence>
<dbReference type="Proteomes" id="UP000750334">
    <property type="component" value="Unassembled WGS sequence"/>
</dbReference>
<keyword evidence="3" id="KW-1185">Reference proteome</keyword>
<comment type="caution">
    <text evidence="2">The sequence shown here is derived from an EMBL/GenBank/DDBJ whole genome shotgun (WGS) entry which is preliminary data.</text>
</comment>
<protein>
    <submittedName>
        <fullName evidence="2">Uncharacterized protein</fullName>
    </submittedName>
</protein>
<dbReference type="EMBL" id="PUHR01000043">
    <property type="protein sequence ID" value="KAG0669343.1"/>
    <property type="molecule type" value="Genomic_DNA"/>
</dbReference>
<feature type="region of interest" description="Disordered" evidence="1">
    <location>
        <begin position="230"/>
        <end position="259"/>
    </location>
</feature>
<proteinExistence type="predicted"/>
<evidence type="ECO:0000313" key="2">
    <source>
        <dbReference type="EMBL" id="KAG0669343.1"/>
    </source>
</evidence>
<name>A0A9P7BA72_MAUEX</name>
<sequence length="546" mass="62163">MHAFNSPYGTNSKSHIARSNSTSELFNLTADMNTTSYHHMPKKHHHYRTPSYQSNTNYINNADFSISNDHAYKKKLTPYQVQRVKMQKSFMFPNGENFTPKIHHSKKRTQSLRSFTRHGNISSNSINSIQTYNDSYQRKNVSNLSLHARANMTDINNPSKAQSPVNSKKSSSDSDNSMKDENQSIITLPTTESDSQEITKPVYLEHSTHSVIANQLSAKNKIVATPIKKLSMKRPKTASSESLPSKSEMPAPIEKSKKTSGGFKLGSLFKKLFGGSSSHKKRKLNDEKVIVPPSTKIEEPEPVIKMDDIPFSLDPVISEDNNDDLMDTDLIFDSILLKVNNGKASSPTRKLTNMEKKAPLIQKSSENSIEEPYQDANFIDHNLVNDFAKLGDFINLSINDDTNQPPPRSTKRPTLESKRTASEFYNTQSNIIKRLQTEFGVVLIGERPTCNAYISENQISILKPTNTAANTKSSRKTVQFTEQVYLTNTYSVTDYERKDILFKKRMAMLMQGDRQFFDSVKKELNHYKRHEMPVHQDMRSYTQFFD</sequence>
<accession>A0A9P7BA72</accession>
<reference evidence="2 3" key="1">
    <citation type="submission" date="2020-11" db="EMBL/GenBank/DDBJ databases">
        <title>Kefir isolates.</title>
        <authorList>
            <person name="Marcisauskas S."/>
            <person name="Kim Y."/>
            <person name="Blasche S."/>
        </authorList>
    </citation>
    <scope>NUCLEOTIDE SEQUENCE [LARGE SCALE GENOMIC DNA]</scope>
    <source>
        <strain evidence="2 3">OG2</strain>
    </source>
</reference>
<feature type="region of interest" description="Disordered" evidence="1">
    <location>
        <begin position="154"/>
        <end position="180"/>
    </location>
</feature>
<evidence type="ECO:0000256" key="1">
    <source>
        <dbReference type="SAM" id="MobiDB-lite"/>
    </source>
</evidence>
<feature type="region of interest" description="Disordered" evidence="1">
    <location>
        <begin position="398"/>
        <end position="420"/>
    </location>
</feature>
<feature type="compositionally biased region" description="Polar residues" evidence="1">
    <location>
        <begin position="154"/>
        <end position="165"/>
    </location>
</feature>
<gene>
    <name evidence="2" type="ORF">C6P45_003868</name>
</gene>